<evidence type="ECO:0000256" key="1">
    <source>
        <dbReference type="SAM" id="SignalP"/>
    </source>
</evidence>
<dbReference type="InterPro" id="IPR036116">
    <property type="entry name" value="FN3_sf"/>
</dbReference>
<reference evidence="3" key="1">
    <citation type="submission" date="2022-09" db="EMBL/GenBank/DDBJ databases">
        <title>Eubacterium sp. LFL-14 isolated from human feces.</title>
        <authorList>
            <person name="Liu F."/>
        </authorList>
    </citation>
    <scope>NUCLEOTIDE SEQUENCE</scope>
    <source>
        <strain evidence="3">LFL-14</strain>
    </source>
</reference>
<comment type="caution">
    <text evidence="3">The sequence shown here is derived from an EMBL/GenBank/DDBJ whole genome shotgun (WGS) entry which is preliminary data.</text>
</comment>
<keyword evidence="1" id="KW-0732">Signal</keyword>
<dbReference type="EMBL" id="JAODBU010000002">
    <property type="protein sequence ID" value="MCT7397786.1"/>
    <property type="molecule type" value="Genomic_DNA"/>
</dbReference>
<accession>A0ABT2LYS4</accession>
<proteinExistence type="predicted"/>
<dbReference type="Gene3D" id="2.60.40.10">
    <property type="entry name" value="Immunoglobulins"/>
    <property type="match status" value="1"/>
</dbReference>
<organism evidence="3 4">
    <name type="scientific">Eubacterium album</name>
    <dbReference type="NCBI Taxonomy" id="2978477"/>
    <lineage>
        <taxon>Bacteria</taxon>
        <taxon>Bacillati</taxon>
        <taxon>Bacillota</taxon>
        <taxon>Clostridia</taxon>
        <taxon>Eubacteriales</taxon>
        <taxon>Eubacteriaceae</taxon>
        <taxon>Eubacterium</taxon>
    </lineage>
</organism>
<dbReference type="InterPro" id="IPR008964">
    <property type="entry name" value="Invasin/intimin_cell_adhesion"/>
</dbReference>
<dbReference type="SUPFAM" id="SSF49373">
    <property type="entry name" value="Invasin/intimin cell-adhesion fragments"/>
    <property type="match status" value="1"/>
</dbReference>
<dbReference type="SMART" id="SM00635">
    <property type="entry name" value="BID_2"/>
    <property type="match status" value="2"/>
</dbReference>
<protein>
    <submittedName>
        <fullName evidence="3">Ig-like domain-containing protein</fullName>
    </submittedName>
</protein>
<dbReference type="Pfam" id="PF02368">
    <property type="entry name" value="Big_2"/>
    <property type="match status" value="1"/>
</dbReference>
<dbReference type="InterPro" id="IPR013783">
    <property type="entry name" value="Ig-like_fold"/>
</dbReference>
<name>A0ABT2LYS4_9FIRM</name>
<dbReference type="InterPro" id="IPR003343">
    <property type="entry name" value="Big_2"/>
</dbReference>
<feature type="chain" id="PRO_5045956816" evidence="1">
    <location>
        <begin position="29"/>
        <end position="567"/>
    </location>
</feature>
<keyword evidence="4" id="KW-1185">Reference proteome</keyword>
<feature type="signal peptide" evidence="1">
    <location>
        <begin position="1"/>
        <end position="28"/>
    </location>
</feature>
<feature type="domain" description="BIG2" evidence="2">
    <location>
        <begin position="268"/>
        <end position="346"/>
    </location>
</feature>
<evidence type="ECO:0000259" key="2">
    <source>
        <dbReference type="SMART" id="SM00635"/>
    </source>
</evidence>
<dbReference type="Gene3D" id="2.60.40.1080">
    <property type="match status" value="2"/>
</dbReference>
<evidence type="ECO:0000313" key="3">
    <source>
        <dbReference type="EMBL" id="MCT7397786.1"/>
    </source>
</evidence>
<gene>
    <name evidence="3" type="ORF">N5B56_01625</name>
</gene>
<dbReference type="RefSeq" id="WP_260978222.1">
    <property type="nucleotide sequence ID" value="NZ_JAODBU010000002.1"/>
</dbReference>
<dbReference type="Proteomes" id="UP001431199">
    <property type="component" value="Unassembled WGS sequence"/>
</dbReference>
<feature type="domain" description="BIG2" evidence="2">
    <location>
        <begin position="167"/>
        <end position="237"/>
    </location>
</feature>
<evidence type="ECO:0000313" key="4">
    <source>
        <dbReference type="Proteomes" id="UP001431199"/>
    </source>
</evidence>
<sequence>MKFLKKMICLVLAIACAFSSLSAYKVNAAGNDVVVKEVDSKVIDVTDINTTIGNDIYMTNKQILSLECRANGDVNPNRMDLKDLYLKIIPDDKRIHFDFSAYKLRDELRDAPQEIRIILSCSYNYAPLDTTITIKLMNNNVTLYRKLNLHVRNPLCEIKRDDVNMYSDETVGLNLQGMYASTYFNGTYDGAVDLTKATVESSNPDVVAINNGILIAQNEGTATVNVTYNESYKGYVLNKVNGFYEYDGLTYLNSPTLQTSFNVTVKNKIKGVSFTETKVNVKVGETYQQQPILEVNKDGATTSYEWESSNTRVAIVDENGVVTVKNEGDAIITVRTTDKSKSVATYTVKGYDTTEVVDNPNAEIVKPGDNINSSKPSTIVGPDGTKYIKAQAPDGVKAIAGKNSIKVTWNAVNGASAYVVYRASENSDYKQIGITAVNNFTDKGAVYNKKYIYKIVTTPLTGTIGNSDMSEESNLVNFKIKTPKIKSVKKNKSKYTIKISGTTYAGYLIYVGKNKKPKKVTAAVNKKTVDLFLKKNKTYYIRIKAYAKVNNSNMYSKFSKVKKIKTR</sequence>
<dbReference type="SUPFAM" id="SSF49265">
    <property type="entry name" value="Fibronectin type III"/>
    <property type="match status" value="1"/>
</dbReference>